<keyword evidence="2" id="KW-1185">Reference proteome</keyword>
<dbReference type="EMBL" id="ML208520">
    <property type="protein sequence ID" value="TFK63488.1"/>
    <property type="molecule type" value="Genomic_DNA"/>
</dbReference>
<name>A0ACD3AC74_9AGAR</name>
<proteinExistence type="predicted"/>
<dbReference type="Proteomes" id="UP000308600">
    <property type="component" value="Unassembled WGS sequence"/>
</dbReference>
<sequence length="182" mass="20555">MMHQTSPYISEAREIAIQKLDDEIRSLTERLYHLKCQRNTYSITYTLPIEVLSEIFLLTQADRGASMIDLWLQVTHLSQHWRKVALECAELWCEIGSLTEAAIQAFLARSGGRSISVNLIDAQGSLSPQTSYYSEGLLAHIFGQTFRIQSLSLEGSEHFDQVLPYLTSKPAPKLETLRISAP</sequence>
<evidence type="ECO:0000313" key="2">
    <source>
        <dbReference type="Proteomes" id="UP000308600"/>
    </source>
</evidence>
<evidence type="ECO:0000313" key="1">
    <source>
        <dbReference type="EMBL" id="TFK63488.1"/>
    </source>
</evidence>
<gene>
    <name evidence="1" type="ORF">BDN72DRAFT_826582</name>
</gene>
<protein>
    <submittedName>
        <fullName evidence="1">Uncharacterized protein</fullName>
    </submittedName>
</protein>
<reference evidence="1 2" key="1">
    <citation type="journal article" date="2019" name="Nat. Ecol. Evol.">
        <title>Megaphylogeny resolves global patterns of mushroom evolution.</title>
        <authorList>
            <person name="Varga T."/>
            <person name="Krizsan K."/>
            <person name="Foldi C."/>
            <person name="Dima B."/>
            <person name="Sanchez-Garcia M."/>
            <person name="Sanchez-Ramirez S."/>
            <person name="Szollosi G.J."/>
            <person name="Szarkandi J.G."/>
            <person name="Papp V."/>
            <person name="Albert L."/>
            <person name="Andreopoulos W."/>
            <person name="Angelini C."/>
            <person name="Antonin V."/>
            <person name="Barry K.W."/>
            <person name="Bougher N.L."/>
            <person name="Buchanan P."/>
            <person name="Buyck B."/>
            <person name="Bense V."/>
            <person name="Catcheside P."/>
            <person name="Chovatia M."/>
            <person name="Cooper J."/>
            <person name="Damon W."/>
            <person name="Desjardin D."/>
            <person name="Finy P."/>
            <person name="Geml J."/>
            <person name="Haridas S."/>
            <person name="Hughes K."/>
            <person name="Justo A."/>
            <person name="Karasinski D."/>
            <person name="Kautmanova I."/>
            <person name="Kiss B."/>
            <person name="Kocsube S."/>
            <person name="Kotiranta H."/>
            <person name="LaButti K.M."/>
            <person name="Lechner B.E."/>
            <person name="Liimatainen K."/>
            <person name="Lipzen A."/>
            <person name="Lukacs Z."/>
            <person name="Mihaltcheva S."/>
            <person name="Morgado L.N."/>
            <person name="Niskanen T."/>
            <person name="Noordeloos M.E."/>
            <person name="Ohm R.A."/>
            <person name="Ortiz-Santana B."/>
            <person name="Ovrebo C."/>
            <person name="Racz N."/>
            <person name="Riley R."/>
            <person name="Savchenko A."/>
            <person name="Shiryaev A."/>
            <person name="Soop K."/>
            <person name="Spirin V."/>
            <person name="Szebenyi C."/>
            <person name="Tomsovsky M."/>
            <person name="Tulloss R.E."/>
            <person name="Uehling J."/>
            <person name="Grigoriev I.V."/>
            <person name="Vagvolgyi C."/>
            <person name="Papp T."/>
            <person name="Martin F.M."/>
            <person name="Miettinen O."/>
            <person name="Hibbett D.S."/>
            <person name="Nagy L.G."/>
        </authorList>
    </citation>
    <scope>NUCLEOTIDE SEQUENCE [LARGE SCALE GENOMIC DNA]</scope>
    <source>
        <strain evidence="1 2">NL-1719</strain>
    </source>
</reference>
<organism evidence="1 2">
    <name type="scientific">Pluteus cervinus</name>
    <dbReference type="NCBI Taxonomy" id="181527"/>
    <lineage>
        <taxon>Eukaryota</taxon>
        <taxon>Fungi</taxon>
        <taxon>Dikarya</taxon>
        <taxon>Basidiomycota</taxon>
        <taxon>Agaricomycotina</taxon>
        <taxon>Agaricomycetes</taxon>
        <taxon>Agaricomycetidae</taxon>
        <taxon>Agaricales</taxon>
        <taxon>Pluteineae</taxon>
        <taxon>Pluteaceae</taxon>
        <taxon>Pluteus</taxon>
    </lineage>
</organism>
<accession>A0ACD3AC74</accession>